<dbReference type="Proteomes" id="UP000265618">
    <property type="component" value="Unassembled WGS sequence"/>
</dbReference>
<protein>
    <submittedName>
        <fullName evidence="2">Uncharacterized protein</fullName>
    </submittedName>
</protein>
<comment type="caution">
    <text evidence="2">The sequence shown here is derived from an EMBL/GenBank/DDBJ whole genome shotgun (WGS) entry which is preliminary data.</text>
</comment>
<name>A0A9K3D7C3_9EUKA</name>
<keyword evidence="1" id="KW-0472">Membrane</keyword>
<feature type="transmembrane region" description="Helical" evidence="1">
    <location>
        <begin position="14"/>
        <end position="37"/>
    </location>
</feature>
<reference evidence="2 3" key="1">
    <citation type="journal article" date="2018" name="PLoS ONE">
        <title>The draft genome of Kipferlia bialata reveals reductive genome evolution in fornicate parasites.</title>
        <authorList>
            <person name="Tanifuji G."/>
            <person name="Takabayashi S."/>
            <person name="Kume K."/>
            <person name="Takagi M."/>
            <person name="Nakayama T."/>
            <person name="Kamikawa R."/>
            <person name="Inagaki Y."/>
            <person name="Hashimoto T."/>
        </authorList>
    </citation>
    <scope>NUCLEOTIDE SEQUENCE [LARGE SCALE GENOMIC DNA]</scope>
    <source>
        <strain evidence="2">NY0173</strain>
    </source>
</reference>
<evidence type="ECO:0000256" key="1">
    <source>
        <dbReference type="SAM" id="Phobius"/>
    </source>
</evidence>
<feature type="transmembrane region" description="Helical" evidence="1">
    <location>
        <begin position="94"/>
        <end position="117"/>
    </location>
</feature>
<sequence>MISLLPPIEWPSGLMGWDIVAVGVGVLVTTASYLTMLSRRKESSWSSHAVYAMTATQILLLISGVVAAGFMVLMYQDWYDAEYMFHGLWYLQTVLWTTNGFTGYIVIMLTVIYLQVFRGVLLSRAFTRLYVVVTSVSVCVVLASLCVYAWDWVVCMGYHSKGVDAFVTEWAEDYFHHFIQVEKCYMVLQLVALLQMSVLMVWLRVRAGSVEGDVNHMASLAADTDSDTPTQPPSLSTRVKGRMVMYAQRRARLRKIDVAPWLFIFYIAASLTMEIAAWEASAGDDPTYTRILLIVCSIIESVTVSVLFYPFGSESARDIRRKSRQREGGSRWTVGV</sequence>
<feature type="transmembrane region" description="Helical" evidence="1">
    <location>
        <begin position="129"/>
        <end position="150"/>
    </location>
</feature>
<keyword evidence="1" id="KW-1133">Transmembrane helix</keyword>
<accession>A0A9K3D7C3</accession>
<keyword evidence="1" id="KW-0812">Transmembrane</keyword>
<dbReference type="AlphaFoldDB" id="A0A9K3D7C3"/>
<feature type="transmembrane region" description="Helical" evidence="1">
    <location>
        <begin position="258"/>
        <end position="278"/>
    </location>
</feature>
<evidence type="ECO:0000313" key="3">
    <source>
        <dbReference type="Proteomes" id="UP000265618"/>
    </source>
</evidence>
<evidence type="ECO:0000313" key="2">
    <source>
        <dbReference type="EMBL" id="GIQ88538.1"/>
    </source>
</evidence>
<dbReference type="EMBL" id="BDIP01004156">
    <property type="protein sequence ID" value="GIQ88538.1"/>
    <property type="molecule type" value="Genomic_DNA"/>
</dbReference>
<feature type="transmembrane region" description="Helical" evidence="1">
    <location>
        <begin position="49"/>
        <end position="74"/>
    </location>
</feature>
<feature type="transmembrane region" description="Helical" evidence="1">
    <location>
        <begin position="290"/>
        <end position="312"/>
    </location>
</feature>
<proteinExistence type="predicted"/>
<gene>
    <name evidence="2" type="ORF">KIPB_010809</name>
</gene>
<organism evidence="2 3">
    <name type="scientific">Kipferlia bialata</name>
    <dbReference type="NCBI Taxonomy" id="797122"/>
    <lineage>
        <taxon>Eukaryota</taxon>
        <taxon>Metamonada</taxon>
        <taxon>Carpediemonas-like organisms</taxon>
        <taxon>Kipferlia</taxon>
    </lineage>
</organism>
<feature type="transmembrane region" description="Helical" evidence="1">
    <location>
        <begin position="185"/>
        <end position="203"/>
    </location>
</feature>
<keyword evidence="3" id="KW-1185">Reference proteome</keyword>